<dbReference type="Pfam" id="PF07929">
    <property type="entry name" value="PRiA4_ORF3"/>
    <property type="match status" value="1"/>
</dbReference>
<dbReference type="EMBL" id="JAROKN010000024">
    <property type="protein sequence ID" value="MDF9278176.1"/>
    <property type="molecule type" value="Genomic_DNA"/>
</dbReference>
<dbReference type="Gene3D" id="3.10.290.30">
    <property type="entry name" value="MM3350-like"/>
    <property type="match status" value="1"/>
</dbReference>
<accession>A0ABT6CWK5</accession>
<dbReference type="InterPro" id="IPR024047">
    <property type="entry name" value="MM3350-like_sf"/>
</dbReference>
<dbReference type="InterPro" id="IPR012912">
    <property type="entry name" value="Plasmid_pRiA4b_Orf3-like"/>
</dbReference>
<comment type="caution">
    <text evidence="2">The sequence shown here is derived from an EMBL/GenBank/DDBJ whole genome shotgun (WGS) entry which is preliminary data.</text>
</comment>
<reference evidence="2 3" key="1">
    <citation type="journal article" date="2023" name="Int. J. Syst. Evol. Microbiol.">
        <title>Arthrobacter vasquezii sp. nov., isolated from a soil sample from Union Glacier, Antarctica.</title>
        <authorList>
            <person name="Valenzuela-Ibaceta F."/>
            <person name="Carrasco V."/>
            <person name="Lagos-Moraga S."/>
            <person name="Dietz-Vargas C."/>
            <person name="Navarro C.A."/>
            <person name="Perez-Donoso J.M."/>
        </authorList>
    </citation>
    <scope>NUCLEOTIDE SEQUENCE [LARGE SCALE GENOMIC DNA]</scope>
    <source>
        <strain evidence="2 3">EH-1B-1</strain>
    </source>
</reference>
<dbReference type="Proteomes" id="UP001220456">
    <property type="component" value="Unassembled WGS sequence"/>
</dbReference>
<evidence type="ECO:0000313" key="2">
    <source>
        <dbReference type="EMBL" id="MDF9278176.1"/>
    </source>
</evidence>
<evidence type="ECO:0000313" key="3">
    <source>
        <dbReference type="Proteomes" id="UP001220456"/>
    </source>
</evidence>
<organism evidence="2 3">
    <name type="scientific">Arthrobacter vasquezii</name>
    <dbReference type="NCBI Taxonomy" id="2977629"/>
    <lineage>
        <taxon>Bacteria</taxon>
        <taxon>Bacillati</taxon>
        <taxon>Actinomycetota</taxon>
        <taxon>Actinomycetes</taxon>
        <taxon>Micrococcales</taxon>
        <taxon>Micrococcaceae</taxon>
        <taxon>Arthrobacter</taxon>
    </lineage>
</organism>
<dbReference type="SUPFAM" id="SSF159941">
    <property type="entry name" value="MM3350-like"/>
    <property type="match status" value="1"/>
</dbReference>
<dbReference type="PANTHER" id="PTHR41878">
    <property type="entry name" value="LEXA REPRESSOR-RELATED"/>
    <property type="match status" value="1"/>
</dbReference>
<proteinExistence type="predicted"/>
<gene>
    <name evidence="2" type="ORF">P4U43_10280</name>
</gene>
<dbReference type="RefSeq" id="WP_277358652.1">
    <property type="nucleotide sequence ID" value="NZ_JAROKN010000024.1"/>
</dbReference>
<evidence type="ECO:0000259" key="1">
    <source>
        <dbReference type="Pfam" id="PF07929"/>
    </source>
</evidence>
<dbReference type="PANTHER" id="PTHR41878:SF1">
    <property type="entry name" value="TNPR PROTEIN"/>
    <property type="match status" value="1"/>
</dbReference>
<sequence>MPRAAQSRKTPGEDEMITAMTDRVPGLQLHVVIDESSPPIERTLSVPADILLSDLHQVIQTAFGWQDRHLYQFSVSDTFRGQRDFTAAESAAELEAEDASHTELVAVAGWTGAVLAYEYDFGDAWDHLVTLVGNDPVLPAHLECIAASRRGPVEDCGGIHGYYKLIEALKGQQQDSADAVDWLESVSGEAATAFDAAHVDVKAINQQLTELARFFWRPALSPEVIAAVVHPVQWLLQRVGAEGIELTKDGYLKPSVVQEAMQELGWTDRWYGKFNREAQTLPILDLRHQVQEWKLVRKYKGKLVLTPNGRRLVTNDAALWKYLSDRLAHPPAAAMELVHAVVVRWLVKGSLPSYDLRGKIMAEILTARGFAYDDGPITEREGRALVRDVIRTLEYLNVLAKSEDVLSGDKKVTDTGREFLIEIQRKQHGRPS</sequence>
<keyword evidence="3" id="KW-1185">Reference proteome</keyword>
<protein>
    <submittedName>
        <fullName evidence="2">Plasmid pRiA4b ORF-3 family protein</fullName>
    </submittedName>
</protein>
<feature type="domain" description="Plasmid pRiA4b Orf3-like" evidence="1">
    <location>
        <begin position="27"/>
        <end position="202"/>
    </location>
</feature>
<name>A0ABT6CWK5_9MICC</name>